<name>A0A0B6RYS2_BURPL</name>
<evidence type="ECO:0000259" key="1">
    <source>
        <dbReference type="PROSITE" id="PS51750"/>
    </source>
</evidence>
<evidence type="ECO:0000313" key="3">
    <source>
        <dbReference type="Proteomes" id="UP000031838"/>
    </source>
</evidence>
<organism evidence="2 3">
    <name type="scientific">Burkholderia plantarii</name>
    <dbReference type="NCBI Taxonomy" id="41899"/>
    <lineage>
        <taxon>Bacteria</taxon>
        <taxon>Pseudomonadati</taxon>
        <taxon>Pseudomonadota</taxon>
        <taxon>Betaproteobacteria</taxon>
        <taxon>Burkholderiales</taxon>
        <taxon>Burkholderiaceae</taxon>
        <taxon>Burkholderia</taxon>
    </lineage>
</organism>
<dbReference type="AlphaFoldDB" id="A0A0B6RYS2"/>
<dbReference type="Pfam" id="PF02498">
    <property type="entry name" value="Bro-N"/>
    <property type="match status" value="1"/>
</dbReference>
<sequence>MSNVLPFRFDSHEVRVVTDGQGAPWFPANAVCAVLGYGNPRQAVESHIDPDDVQKLDVIDSLGRTQLANHINESGLYALILGSTKDEAKRFKRWVTSDVLPAIRKTGSYALPQHAVARASAVQLQPVRDLLLVGRAMSRVKGVNEALAMAYTLDAIEKSTGLPATMLAKALPAVAPDEVVTLNATQVGEPLSLSNQAANRLLEELGFQYRDESKRWNLTEAGTAYGEAKPFHRRGHSGYEIRWKASVVEVIRKYLSSSAASA</sequence>
<dbReference type="EMBL" id="CP002580">
    <property type="protein sequence ID" value="AJK46220.1"/>
    <property type="molecule type" value="Genomic_DNA"/>
</dbReference>
<evidence type="ECO:0000313" key="2">
    <source>
        <dbReference type="EMBL" id="AJK46220.1"/>
    </source>
</evidence>
<dbReference type="PANTHER" id="PTHR36180:SF2">
    <property type="entry name" value="BRO FAMILY PROTEIN"/>
    <property type="match status" value="1"/>
</dbReference>
<dbReference type="InterPro" id="IPR003497">
    <property type="entry name" value="BRO_N_domain"/>
</dbReference>
<gene>
    <name evidence="2" type="ORF">BGL_1c17110</name>
</gene>
<protein>
    <submittedName>
        <fullName evidence="2">Putative BRO family protein</fullName>
    </submittedName>
</protein>
<accession>A0A0B6RYS2</accession>
<proteinExistence type="predicted"/>
<dbReference type="HOGENOM" id="CLU_046670_0_3_4"/>
<reference evidence="2 3" key="2">
    <citation type="journal article" date="2016" name="Appl. Microbiol. Biotechnol.">
        <title>Mutations improving production and secretion of extracellular lipase by Burkholderia glumae PG1.</title>
        <authorList>
            <person name="Knapp A."/>
            <person name="Voget S."/>
            <person name="Gao R."/>
            <person name="Zaburannyi N."/>
            <person name="Krysciak D."/>
            <person name="Breuer M."/>
            <person name="Hauer B."/>
            <person name="Streit W.R."/>
            <person name="Muller R."/>
            <person name="Daniel R."/>
            <person name="Jaeger K.E."/>
        </authorList>
    </citation>
    <scope>NUCLEOTIDE SEQUENCE [LARGE SCALE GENOMIC DNA]</scope>
    <source>
        <strain evidence="2 3">PG1</strain>
    </source>
</reference>
<feature type="domain" description="Bro-N" evidence="1">
    <location>
        <begin position="1"/>
        <end position="107"/>
    </location>
</feature>
<reference evidence="3" key="1">
    <citation type="submission" date="2011-03" db="EMBL/GenBank/DDBJ databases">
        <authorList>
            <person name="Voget S."/>
            <person name="Streit W.R."/>
            <person name="Jaeger K.E."/>
            <person name="Daniel R."/>
        </authorList>
    </citation>
    <scope>NUCLEOTIDE SEQUENCE [LARGE SCALE GENOMIC DNA]</scope>
    <source>
        <strain evidence="3">PG1</strain>
    </source>
</reference>
<dbReference type="PANTHER" id="PTHR36180">
    <property type="entry name" value="DNA-BINDING PROTEIN-RELATED-RELATED"/>
    <property type="match status" value="1"/>
</dbReference>
<keyword evidence="3" id="KW-1185">Reference proteome</keyword>
<dbReference type="RefSeq" id="WP_042624788.1">
    <property type="nucleotide sequence ID" value="NZ_CP002580.1"/>
</dbReference>
<dbReference type="Proteomes" id="UP000031838">
    <property type="component" value="Chromosome 1"/>
</dbReference>
<dbReference type="KEGG" id="bgp:BGL_1c17110"/>
<dbReference type="SMART" id="SM01040">
    <property type="entry name" value="Bro-N"/>
    <property type="match status" value="1"/>
</dbReference>
<dbReference type="PROSITE" id="PS51750">
    <property type="entry name" value="BRO_N"/>
    <property type="match status" value="1"/>
</dbReference>